<accession>A0ACB8K7B2</accession>
<evidence type="ECO:0000313" key="1">
    <source>
        <dbReference type="EMBL" id="KAH9750090.1"/>
    </source>
</evidence>
<dbReference type="Proteomes" id="UP000829398">
    <property type="component" value="Chromosome 5"/>
</dbReference>
<sequence>MASKWRLAGMEVPFISSDSVKWIEVSVSSSNNNNISSDNVAPLTEDCASCSVLENPSQYLIWRIHKTLPTSLELLHVSSSHQFTILGLRINFPFPLSPFAFICSSNNTNIHVLHVLTVSGIAFRLKISSNFSVYESTPLFPNQDILEFNLVNYGTVPITRVAATAGCLVVGRNDGSVASFQLGILHPGSPGFQQELRDDAGIGRLWGLMSRGRMLGPVQDLVIVEVLGKMLLFVLHSDGIFRSFATILNDILMKEVGTEMIYVFSLHCKLGDKLLLSLESSIQDIPLDEGACIDVKLTSKKIWILKDSGLIFHNLSDNDVTEEEPCCYAMQEEFVAEQLFQSSECSSDDLLSITHSLVTSPKDHVVSFVSSIFFRRLLHPGVHHNIVLRATLLDYNRHWTDSEFQNLTVDGLKKEIISLIEHEAVAESPLSIFYGWKNFCTRYFHHWCKNNEPYGLFVQSSTGAVGLLRKNSMSVFRSLESIELLIDGCSDELGDLVSFGLEFSDDLSEREILFGLLRCIISISHQLGKSASAIFYESLVGTQTISAEELVPCLLKILETGYSSSVVALNMSDLGADVVREKELANHKNLRKFSIDMLLSLHALGKKAVSWDRMLNVLESYLRFLVPRKILQDLDAGAVFNISTSILVQATSQIAKVMFESALDVLLFISYLLSIGGQIGISHDDMSRMQLEFIPMIQEIVFEWLIILFFGTTPSESPTLEDFSSQLSSLQIGSNGGKRSWNDKLGKCDFTLAFILLLNFQSSSGDPSHISLRCLPSPQEVTSSVRGFTSWVIWGKTWEESSSFLKRSTQLSLILLKHGQYDAVKANLQKEKTFRSIQDSEGDWCVLQHLLGCCLLAQAQCELHGLLKEKKVCEAVRCFFRAASGQGAFQALQSLSHEAGLPNLGFNGCLSSAAWKLHYYQWAMQIFEQYGVSEGACQFALAALEQVDEALSPKDDCHGGNPLNESAATIKGRLWANVFKFTLDLNLLHDAYCAIISNPDEESKCICLRRFIIVLYERKAAKLLCDGQLPFIGIAEKIERELAWKADRSDILAKPNPYELLYAFEMQRHNWRKAASYMYLYSARLRTEPVPKDSQHMLSALQERLNGLSAAINALHLVHPAYAWIDPFSGKNSIQNEHYPRKKAKKTVIEQWNWNPDLESVMAFTLQKGGGNRNRNQNRGARHNLGMGNGRLILMGGWE</sequence>
<proteinExistence type="predicted"/>
<name>A0ACB8K7B2_CITSI</name>
<evidence type="ECO:0000313" key="2">
    <source>
        <dbReference type="Proteomes" id="UP000829398"/>
    </source>
</evidence>
<comment type="caution">
    <text evidence="1">The sequence shown here is derived from an EMBL/GenBank/DDBJ whole genome shotgun (WGS) entry which is preliminary data.</text>
</comment>
<organism evidence="1 2">
    <name type="scientific">Citrus sinensis</name>
    <name type="common">Sweet orange</name>
    <name type="synonym">Citrus aurantium var. sinensis</name>
    <dbReference type="NCBI Taxonomy" id="2711"/>
    <lineage>
        <taxon>Eukaryota</taxon>
        <taxon>Viridiplantae</taxon>
        <taxon>Streptophyta</taxon>
        <taxon>Embryophyta</taxon>
        <taxon>Tracheophyta</taxon>
        <taxon>Spermatophyta</taxon>
        <taxon>Magnoliopsida</taxon>
        <taxon>eudicotyledons</taxon>
        <taxon>Gunneridae</taxon>
        <taxon>Pentapetalae</taxon>
        <taxon>rosids</taxon>
        <taxon>malvids</taxon>
        <taxon>Sapindales</taxon>
        <taxon>Rutaceae</taxon>
        <taxon>Aurantioideae</taxon>
        <taxon>Citrus</taxon>
    </lineage>
</organism>
<dbReference type="EMBL" id="CM039174">
    <property type="protein sequence ID" value="KAH9750090.1"/>
    <property type="molecule type" value="Genomic_DNA"/>
</dbReference>
<keyword evidence="2" id="KW-1185">Reference proteome</keyword>
<reference evidence="2" key="1">
    <citation type="journal article" date="2023" name="Hortic. Res.">
        <title>A chromosome-level phased genome enabling allele-level studies in sweet orange: a case study on citrus Huanglongbing tolerance.</title>
        <authorList>
            <person name="Wu B."/>
            <person name="Yu Q."/>
            <person name="Deng Z."/>
            <person name="Duan Y."/>
            <person name="Luo F."/>
            <person name="Gmitter F. Jr."/>
        </authorList>
    </citation>
    <scope>NUCLEOTIDE SEQUENCE [LARGE SCALE GENOMIC DNA]</scope>
    <source>
        <strain evidence="2">cv. Valencia</strain>
    </source>
</reference>
<protein>
    <submittedName>
        <fullName evidence="1">Nuclear pore complex protein NUP160</fullName>
    </submittedName>
</protein>
<gene>
    <name evidence="1" type="ORF">KPL71_013742</name>
</gene>